<protein>
    <submittedName>
        <fullName evidence="1">Uncharacterized protein</fullName>
    </submittedName>
</protein>
<reference evidence="1" key="1">
    <citation type="submission" date="2024-12" db="EMBL/GenBank/DDBJ databases">
        <title>Comparative genomics and development of molecular markers within Purpureocillium lilacinum and among Purpureocillium species.</title>
        <authorList>
            <person name="Yeh Z.-Y."/>
            <person name="Ni N.-T."/>
            <person name="Lo P.-H."/>
            <person name="Mushyakhwo K."/>
            <person name="Lin C.-F."/>
            <person name="Nai Y.-S."/>
        </authorList>
    </citation>
    <scope>NUCLEOTIDE SEQUENCE</scope>
    <source>
        <strain evidence="1">NCHU-NPUST-175</strain>
    </source>
</reference>
<accession>A0ACC4E2V3</accession>
<name>A0ACC4E2V3_PURLI</name>
<evidence type="ECO:0000313" key="2">
    <source>
        <dbReference type="Proteomes" id="UP001638806"/>
    </source>
</evidence>
<dbReference type="Proteomes" id="UP001638806">
    <property type="component" value="Unassembled WGS sequence"/>
</dbReference>
<comment type="caution">
    <text evidence="1">The sequence shown here is derived from an EMBL/GenBank/DDBJ whole genome shotgun (WGS) entry which is preliminary data.</text>
</comment>
<evidence type="ECO:0000313" key="1">
    <source>
        <dbReference type="EMBL" id="KAL3962986.1"/>
    </source>
</evidence>
<gene>
    <name evidence="1" type="ORF">ACCO45_004509</name>
</gene>
<dbReference type="EMBL" id="JBGNUJ010000003">
    <property type="protein sequence ID" value="KAL3962986.1"/>
    <property type="molecule type" value="Genomic_DNA"/>
</dbReference>
<proteinExistence type="predicted"/>
<keyword evidence="2" id="KW-1185">Reference proteome</keyword>
<sequence length="259" mass="29010">MDERIEPTPLRKGQPSLLAPSWQWPGANQPTAEGAGGEPNALSGSERVAELQPFRRDAMLEVAVGSMDLPMGYKHDVQMLCRTHSCAFRAADHLLQQLRAARREGSFNEQRLETAAAEVDVLARRLARERNERTRIEREIEAERQERQSAVVALGETESELQRLKLDFIANRGDHPSEAEHRLAEHSLFDVFTERSPGAPTITSLLEIPPGTLLFDIYPNICDLIAGKNPQAIEQGSSVFVIQGMREAFCVQHPQWLIN</sequence>
<organism evidence="1 2">
    <name type="scientific">Purpureocillium lilacinum</name>
    <name type="common">Paecilomyces lilacinus</name>
    <dbReference type="NCBI Taxonomy" id="33203"/>
    <lineage>
        <taxon>Eukaryota</taxon>
        <taxon>Fungi</taxon>
        <taxon>Dikarya</taxon>
        <taxon>Ascomycota</taxon>
        <taxon>Pezizomycotina</taxon>
        <taxon>Sordariomycetes</taxon>
        <taxon>Hypocreomycetidae</taxon>
        <taxon>Hypocreales</taxon>
        <taxon>Ophiocordycipitaceae</taxon>
        <taxon>Purpureocillium</taxon>
    </lineage>
</organism>